<evidence type="ECO:0000313" key="2">
    <source>
        <dbReference type="Proteomes" id="UP000249422"/>
    </source>
</evidence>
<dbReference type="EMBL" id="QLLM01000007">
    <property type="protein sequence ID" value="RAJ04839.1"/>
    <property type="molecule type" value="Genomic_DNA"/>
</dbReference>
<gene>
    <name evidence="1" type="ORF">DEU50_1077</name>
</gene>
<reference evidence="1 2" key="1">
    <citation type="submission" date="2018-06" db="EMBL/GenBank/DDBJ databases">
        <title>Freshwater and sediment microbial communities from various areas in North America, analyzing microbe dynamics in response to fracking.</title>
        <authorList>
            <person name="Lamendella R."/>
        </authorList>
    </citation>
    <scope>NUCLEOTIDE SEQUENCE [LARGE SCALE GENOMIC DNA]</scope>
    <source>
        <strain evidence="1 2">17</strain>
    </source>
</reference>
<organism evidence="1 2">
    <name type="scientific">Aeromonas salmonicida</name>
    <dbReference type="NCBI Taxonomy" id="645"/>
    <lineage>
        <taxon>Bacteria</taxon>
        <taxon>Pseudomonadati</taxon>
        <taxon>Pseudomonadota</taxon>
        <taxon>Gammaproteobacteria</taxon>
        <taxon>Aeromonadales</taxon>
        <taxon>Aeromonadaceae</taxon>
        <taxon>Aeromonas</taxon>
    </lineage>
</organism>
<evidence type="ECO:0000313" key="1">
    <source>
        <dbReference type="EMBL" id="RAJ04839.1"/>
    </source>
</evidence>
<name>A0AAX1PIY9_AERSA</name>
<sequence>MPPILTSLLDTDACTLHMRQGSAIAFTRLRGA</sequence>
<comment type="caution">
    <text evidence="1">The sequence shown here is derived from an EMBL/GenBank/DDBJ whole genome shotgun (WGS) entry which is preliminary data.</text>
</comment>
<dbReference type="Proteomes" id="UP000249422">
    <property type="component" value="Unassembled WGS sequence"/>
</dbReference>
<accession>A0AAX1PIY9</accession>
<proteinExistence type="predicted"/>
<protein>
    <submittedName>
        <fullName evidence="1">Uncharacterized protein</fullName>
    </submittedName>
</protein>
<dbReference type="AlphaFoldDB" id="A0AAX1PIY9"/>